<evidence type="ECO:0000256" key="1">
    <source>
        <dbReference type="SAM" id="Phobius"/>
    </source>
</evidence>
<dbReference type="SUPFAM" id="SSF46894">
    <property type="entry name" value="C-terminal effector domain of the bipartite response regulators"/>
    <property type="match status" value="1"/>
</dbReference>
<dbReference type="Proteomes" id="UP000295707">
    <property type="component" value="Unassembled WGS sequence"/>
</dbReference>
<proteinExistence type="predicted"/>
<comment type="caution">
    <text evidence="3">The sequence shown here is derived from an EMBL/GenBank/DDBJ whole genome shotgun (WGS) entry which is preliminary data.</text>
</comment>
<keyword evidence="1" id="KW-0472">Membrane</keyword>
<keyword evidence="4" id="KW-1185">Reference proteome</keyword>
<dbReference type="SMART" id="SM00421">
    <property type="entry name" value="HTH_LUXR"/>
    <property type="match status" value="1"/>
</dbReference>
<protein>
    <submittedName>
        <fullName evidence="3">LuxR family transcriptional regulator</fullName>
    </submittedName>
</protein>
<organism evidence="3 4">
    <name type="scientific">Thiogranum longum</name>
    <dbReference type="NCBI Taxonomy" id="1537524"/>
    <lineage>
        <taxon>Bacteria</taxon>
        <taxon>Pseudomonadati</taxon>
        <taxon>Pseudomonadota</taxon>
        <taxon>Gammaproteobacteria</taxon>
        <taxon>Chromatiales</taxon>
        <taxon>Ectothiorhodospiraceae</taxon>
        <taxon>Thiogranum</taxon>
    </lineage>
</organism>
<name>A0A4R1H7R8_9GAMM</name>
<dbReference type="InterPro" id="IPR000792">
    <property type="entry name" value="Tscrpt_reg_LuxR_C"/>
</dbReference>
<keyword evidence="1" id="KW-0812">Transmembrane</keyword>
<accession>A0A4R1H7R8</accession>
<dbReference type="GO" id="GO:0006355">
    <property type="term" value="P:regulation of DNA-templated transcription"/>
    <property type="evidence" value="ECO:0007669"/>
    <property type="project" value="InterPro"/>
</dbReference>
<evidence type="ECO:0000259" key="2">
    <source>
        <dbReference type="SMART" id="SM00421"/>
    </source>
</evidence>
<dbReference type="AlphaFoldDB" id="A0A4R1H7R8"/>
<keyword evidence="1" id="KW-1133">Transmembrane helix</keyword>
<dbReference type="InterPro" id="IPR016032">
    <property type="entry name" value="Sig_transdc_resp-reg_C-effctor"/>
</dbReference>
<dbReference type="GO" id="GO:0003677">
    <property type="term" value="F:DNA binding"/>
    <property type="evidence" value="ECO:0007669"/>
    <property type="project" value="InterPro"/>
</dbReference>
<evidence type="ECO:0000313" key="4">
    <source>
        <dbReference type="Proteomes" id="UP000295707"/>
    </source>
</evidence>
<sequence length="167" mass="18575">MYSIPLKEFVVILVLATVVVASGVDLVTDLSHGANVDHIVKEAIVVVISLAAIAWLLLGLRQQRLEIKSLQKELEVANTSRVRPRKYVLEARKKLGDVVTRQFSEWGLTGSEVEVGWLLLKGLSLKEIALVRNTQEKTVRQQASSIYKKAGVSGRHAFSAWFIEDIL</sequence>
<evidence type="ECO:0000313" key="3">
    <source>
        <dbReference type="EMBL" id="TCK17874.1"/>
    </source>
</evidence>
<gene>
    <name evidence="3" type="ORF">DFR30_1126</name>
</gene>
<feature type="domain" description="HTH luxR-type" evidence="2">
    <location>
        <begin position="105"/>
        <end position="162"/>
    </location>
</feature>
<feature type="transmembrane region" description="Helical" evidence="1">
    <location>
        <begin position="39"/>
        <end position="60"/>
    </location>
</feature>
<reference evidence="3 4" key="1">
    <citation type="submission" date="2019-03" db="EMBL/GenBank/DDBJ databases">
        <title>Genomic Encyclopedia of Type Strains, Phase IV (KMG-IV): sequencing the most valuable type-strain genomes for metagenomic binning, comparative biology and taxonomic classification.</title>
        <authorList>
            <person name="Goeker M."/>
        </authorList>
    </citation>
    <scope>NUCLEOTIDE SEQUENCE [LARGE SCALE GENOMIC DNA]</scope>
    <source>
        <strain evidence="3 4">DSM 19610</strain>
    </source>
</reference>
<dbReference type="InterPro" id="IPR036388">
    <property type="entry name" value="WH-like_DNA-bd_sf"/>
</dbReference>
<dbReference type="Gene3D" id="1.10.10.10">
    <property type="entry name" value="Winged helix-like DNA-binding domain superfamily/Winged helix DNA-binding domain"/>
    <property type="match status" value="1"/>
</dbReference>
<dbReference type="EMBL" id="SMFX01000001">
    <property type="protein sequence ID" value="TCK17874.1"/>
    <property type="molecule type" value="Genomic_DNA"/>
</dbReference>